<keyword evidence="3" id="KW-1185">Reference proteome</keyword>
<sequence>MICAIRDFPVSFLRPNRPRCGGYATAPRQTEGAIGANPSGGATMQRIGPPLTFTPITRI</sequence>
<accession>A0A1W6NW61</accession>
<gene>
    <name evidence="2" type="ORF">BVG79_00091</name>
</gene>
<name>A0A1W6NW61_9RHOB</name>
<organism evidence="2 3">
    <name type="scientific">Ketogulonicigenium robustum</name>
    <dbReference type="NCBI Taxonomy" id="92947"/>
    <lineage>
        <taxon>Bacteria</taxon>
        <taxon>Pseudomonadati</taxon>
        <taxon>Pseudomonadota</taxon>
        <taxon>Alphaproteobacteria</taxon>
        <taxon>Rhodobacterales</taxon>
        <taxon>Roseobacteraceae</taxon>
        <taxon>Ketogulonicigenium</taxon>
    </lineage>
</organism>
<reference evidence="2 3" key="1">
    <citation type="submission" date="2017-02" db="EMBL/GenBank/DDBJ databases">
        <title>Ketogulonicigenium robustum SPU B003 Genome sequencing and assembly.</title>
        <authorList>
            <person name="Li Y."/>
            <person name="Liu L."/>
            <person name="Wang C."/>
            <person name="Zhang M."/>
            <person name="Zhang T."/>
            <person name="Zhang Y."/>
        </authorList>
    </citation>
    <scope>NUCLEOTIDE SEQUENCE [LARGE SCALE GENOMIC DNA]</scope>
    <source>
        <strain evidence="2 3">SPU_B003</strain>
    </source>
</reference>
<protein>
    <submittedName>
        <fullName evidence="2">Uncharacterized protein</fullName>
    </submittedName>
</protein>
<dbReference type="KEGG" id="kro:BVG79_00091"/>
<dbReference type="AlphaFoldDB" id="A0A1W6NW61"/>
<dbReference type="EMBL" id="CP019937">
    <property type="protein sequence ID" value="ARO13451.1"/>
    <property type="molecule type" value="Genomic_DNA"/>
</dbReference>
<feature type="region of interest" description="Disordered" evidence="1">
    <location>
        <begin position="23"/>
        <end position="51"/>
    </location>
</feature>
<dbReference type="Proteomes" id="UP000242447">
    <property type="component" value="Chromosome"/>
</dbReference>
<evidence type="ECO:0000313" key="2">
    <source>
        <dbReference type="EMBL" id="ARO13451.1"/>
    </source>
</evidence>
<evidence type="ECO:0000313" key="3">
    <source>
        <dbReference type="Proteomes" id="UP000242447"/>
    </source>
</evidence>
<proteinExistence type="predicted"/>
<dbReference type="STRING" id="92947.BVG79_00091"/>
<evidence type="ECO:0000256" key="1">
    <source>
        <dbReference type="SAM" id="MobiDB-lite"/>
    </source>
</evidence>